<evidence type="ECO:0000313" key="2">
    <source>
        <dbReference type="EMBL" id="MCC6073086.1"/>
    </source>
</evidence>
<dbReference type="RefSeq" id="WP_229434204.1">
    <property type="nucleotide sequence ID" value="NZ_JAJHPV010000021.1"/>
</dbReference>
<keyword evidence="1" id="KW-0472">Membrane</keyword>
<sequence length="132" mass="15047">MIMTSQFDSLEYAQRLERAGVPGDQAAVHAQVLHEALGQVVWARQLSAAEDGLRLELRQIEERLTNQTMRMRDELSIKIELVRAELSGKIETLRVELEAKIEGIRTELKYMRWLFGVVIALNTAILVKMLSV</sequence>
<comment type="caution">
    <text evidence="2">The sequence shown here is derived from an EMBL/GenBank/DDBJ whole genome shotgun (WGS) entry which is preliminary data.</text>
</comment>
<evidence type="ECO:0000256" key="1">
    <source>
        <dbReference type="SAM" id="Phobius"/>
    </source>
</evidence>
<gene>
    <name evidence="2" type="ORF">LMJ30_19310</name>
</gene>
<dbReference type="EMBL" id="JAJHPV010000021">
    <property type="protein sequence ID" value="MCC6073086.1"/>
    <property type="molecule type" value="Genomic_DNA"/>
</dbReference>
<accession>A0ABS8IX51</accession>
<keyword evidence="1" id="KW-1133">Transmembrane helix</keyword>
<proteinExistence type="predicted"/>
<dbReference type="Proteomes" id="UP001198701">
    <property type="component" value="Unassembled WGS sequence"/>
</dbReference>
<organism evidence="2 3">
    <name type="scientific">Massilia agrisoli</name>
    <dbReference type="NCBI Taxonomy" id="2892444"/>
    <lineage>
        <taxon>Bacteria</taxon>
        <taxon>Pseudomonadati</taxon>
        <taxon>Pseudomonadota</taxon>
        <taxon>Betaproteobacteria</taxon>
        <taxon>Burkholderiales</taxon>
        <taxon>Oxalobacteraceae</taxon>
        <taxon>Telluria group</taxon>
        <taxon>Massilia</taxon>
    </lineage>
</organism>
<keyword evidence="3" id="KW-1185">Reference proteome</keyword>
<name>A0ABS8IX51_9BURK</name>
<keyword evidence="1" id="KW-0812">Transmembrane</keyword>
<reference evidence="2 3" key="1">
    <citation type="submission" date="2021-11" db="EMBL/GenBank/DDBJ databases">
        <authorList>
            <person name="Huq M.A."/>
        </authorList>
    </citation>
    <scope>NUCLEOTIDE SEQUENCE [LARGE SCALE GENOMIC DNA]</scope>
    <source>
        <strain evidence="2 3">MAHUQ-52</strain>
    </source>
</reference>
<protein>
    <submittedName>
        <fullName evidence="2">Gp58-like family protein</fullName>
    </submittedName>
</protein>
<feature type="transmembrane region" description="Helical" evidence="1">
    <location>
        <begin position="110"/>
        <end position="130"/>
    </location>
</feature>
<evidence type="ECO:0000313" key="3">
    <source>
        <dbReference type="Proteomes" id="UP001198701"/>
    </source>
</evidence>